<accession>A0A8S3SPP5</accession>
<keyword evidence="3" id="KW-1185">Reference proteome</keyword>
<organism evidence="2 3">
    <name type="scientific">Mytilus edulis</name>
    <name type="common">Blue mussel</name>
    <dbReference type="NCBI Taxonomy" id="6550"/>
    <lineage>
        <taxon>Eukaryota</taxon>
        <taxon>Metazoa</taxon>
        <taxon>Spiralia</taxon>
        <taxon>Lophotrochozoa</taxon>
        <taxon>Mollusca</taxon>
        <taxon>Bivalvia</taxon>
        <taxon>Autobranchia</taxon>
        <taxon>Pteriomorphia</taxon>
        <taxon>Mytilida</taxon>
        <taxon>Mytiloidea</taxon>
        <taxon>Mytilidae</taxon>
        <taxon>Mytilinae</taxon>
        <taxon>Mytilus</taxon>
    </lineage>
</organism>
<gene>
    <name evidence="2" type="ORF">MEDL_35486</name>
</gene>
<evidence type="ECO:0000313" key="3">
    <source>
        <dbReference type="Proteomes" id="UP000683360"/>
    </source>
</evidence>
<feature type="region of interest" description="Disordered" evidence="1">
    <location>
        <begin position="313"/>
        <end position="359"/>
    </location>
</feature>
<sequence>MDSPGHSAQYCSYTLMEMISKKILCIITMGKRMTERKSTNLEKACFKIGLQFLLDKGMKIIEVVTDALIQVEALMKREYPNIKHSFDIWHGAKNLGKKVIKAGQEKGNKSLLDWTRDVVNHYWYSAEISKTTDEFLGVWCGIIHHAVNEHEWAVSYTDTGSNTCQHGPLCDDRQKGWLKAGSPTHNSLIEIVMNKWLISKIPYYLNCRSTAGLENFQNLILKYASKRHSYNPPSYRARNFLAALDHNANCQRNTFLNKDGSTRYQRYYSKKGGRWSTYALREDYEYIESITKDIVMARIHDPVGMNERVVLSNDDPRRISPTLAPTPPPPTSELVAEKKSRFVKTEDPDKTLDYDWSSC</sequence>
<name>A0A8S3SPP5_MYTED</name>
<evidence type="ECO:0000256" key="1">
    <source>
        <dbReference type="SAM" id="MobiDB-lite"/>
    </source>
</evidence>
<protein>
    <submittedName>
        <fullName evidence="2">Uncharacterized protein</fullName>
    </submittedName>
</protein>
<dbReference type="OrthoDB" id="10064735at2759"/>
<dbReference type="Proteomes" id="UP000683360">
    <property type="component" value="Unassembled WGS sequence"/>
</dbReference>
<proteinExistence type="predicted"/>
<dbReference type="EMBL" id="CAJPWZ010001725">
    <property type="protein sequence ID" value="CAG2222112.1"/>
    <property type="molecule type" value="Genomic_DNA"/>
</dbReference>
<dbReference type="AlphaFoldDB" id="A0A8S3SPP5"/>
<reference evidence="2" key="1">
    <citation type="submission" date="2021-03" db="EMBL/GenBank/DDBJ databases">
        <authorList>
            <person name="Bekaert M."/>
        </authorList>
    </citation>
    <scope>NUCLEOTIDE SEQUENCE</scope>
</reference>
<dbReference type="PANTHER" id="PTHR31751">
    <property type="entry name" value="SI:CH211-108C17.2-RELATED-RELATED"/>
    <property type="match status" value="1"/>
</dbReference>
<comment type="caution">
    <text evidence="2">The sequence shown here is derived from an EMBL/GenBank/DDBJ whole genome shotgun (WGS) entry which is preliminary data.</text>
</comment>
<evidence type="ECO:0000313" key="2">
    <source>
        <dbReference type="EMBL" id="CAG2222112.1"/>
    </source>
</evidence>
<feature type="compositionally biased region" description="Basic and acidic residues" evidence="1">
    <location>
        <begin position="335"/>
        <end position="353"/>
    </location>
</feature>
<dbReference type="PANTHER" id="PTHR31751:SF7">
    <property type="entry name" value="THAP-TYPE DOMAIN-CONTAINING PROTEIN"/>
    <property type="match status" value="1"/>
</dbReference>